<dbReference type="eggNOG" id="ENOG5032Z3H">
    <property type="taxonomic scope" value="Bacteria"/>
</dbReference>
<dbReference type="InterPro" id="IPR025351">
    <property type="entry name" value="Pvc16_N"/>
</dbReference>
<dbReference type="OrthoDB" id="7560784at2"/>
<protein>
    <recommendedName>
        <fullName evidence="1">Pvc16 N-terminal domain-containing protein</fullName>
    </recommendedName>
</protein>
<accession>Q479Y6</accession>
<dbReference type="HOGENOM" id="CLU_110138_0_0_4"/>
<dbReference type="EMBL" id="CP000089">
    <property type="protein sequence ID" value="AAZ48345.1"/>
    <property type="molecule type" value="Genomic_DNA"/>
</dbReference>
<organism evidence="2">
    <name type="scientific">Dechloromonas aromatica (strain RCB)</name>
    <dbReference type="NCBI Taxonomy" id="159087"/>
    <lineage>
        <taxon>Bacteria</taxon>
        <taxon>Pseudomonadati</taxon>
        <taxon>Pseudomonadota</taxon>
        <taxon>Betaproteobacteria</taxon>
        <taxon>Rhodocyclales</taxon>
        <taxon>Azonexaceae</taxon>
        <taxon>Dechloromonas</taxon>
    </lineage>
</organism>
<sequence length="190" mass="20934">MLDVAVSFLADQFNAYLLRRTGSASLGQAVPGGILDDKGNLAIASGTVALSLVNIEEERVMREQVPARIISNGREMVLQPELKLNLTLLFAARMNDYPLTLKALSNVLTFFQSHPVFSADDYPALDSRIGKIVMELYSVTPETLNQIWASVGAKYQPSVLYRARLVTIQDQEPFMPGAPITDIGLELHEK</sequence>
<dbReference type="Pfam" id="PF14065">
    <property type="entry name" value="Pvc16_N"/>
    <property type="match status" value="1"/>
</dbReference>
<dbReference type="KEGG" id="dar:Daro_3616"/>
<dbReference type="STRING" id="159087.Daro_3616"/>
<evidence type="ECO:0000313" key="2">
    <source>
        <dbReference type="EMBL" id="AAZ48345.1"/>
    </source>
</evidence>
<evidence type="ECO:0000259" key="1">
    <source>
        <dbReference type="Pfam" id="PF14065"/>
    </source>
</evidence>
<feature type="domain" description="Pvc16 N-terminal" evidence="1">
    <location>
        <begin position="9"/>
        <end position="181"/>
    </location>
</feature>
<reference evidence="2" key="1">
    <citation type="submission" date="2005-08" db="EMBL/GenBank/DDBJ databases">
        <title>Complete sequence of Dechloromonas aromatica RCB.</title>
        <authorList>
            <person name="Salinero K.K."/>
            <person name="Copeland A."/>
            <person name="Lucas S."/>
            <person name="Lapidus A."/>
            <person name="Barry K."/>
            <person name="Detter J.C."/>
            <person name="Glavina T."/>
            <person name="Hammon N."/>
            <person name="Israni S."/>
            <person name="Pitluck S."/>
            <person name="Di Bartolo G."/>
            <person name="Trong S."/>
            <person name="Schmutz J."/>
            <person name="Larimer F."/>
            <person name="Land M."/>
            <person name="Ivanova N."/>
            <person name="Richardson P."/>
        </authorList>
    </citation>
    <scope>NUCLEOTIDE SEQUENCE</scope>
    <source>
        <strain evidence="2">RCB</strain>
    </source>
</reference>
<proteinExistence type="predicted"/>
<dbReference type="AlphaFoldDB" id="Q479Y6"/>
<name>Q479Y6_DECAR</name>
<gene>
    <name evidence="2" type="ordered locus">Daro_3616</name>
</gene>